<name>A0ABU8BP64_9BRAD</name>
<evidence type="ECO:0000313" key="3">
    <source>
        <dbReference type="Proteomes" id="UP001364224"/>
    </source>
</evidence>
<dbReference type="Proteomes" id="UP001364224">
    <property type="component" value="Unassembled WGS sequence"/>
</dbReference>
<accession>A0ABU8BP64</accession>
<feature type="compositionally biased region" description="Basic and acidic residues" evidence="1">
    <location>
        <begin position="9"/>
        <end position="37"/>
    </location>
</feature>
<dbReference type="RefSeq" id="WP_417021233.1">
    <property type="nucleotide sequence ID" value="NZ_JAZHRV010000001.1"/>
</dbReference>
<sequence length="70" mass="7596">MFDGLTMKDNQDRAAGKTDSGVKDSRRDRLKLALRENLKRRKSQARGRSDGGASSETADASLDDASGEKP</sequence>
<keyword evidence="3" id="KW-1185">Reference proteome</keyword>
<reference evidence="2 3" key="1">
    <citation type="submission" date="2024-02" db="EMBL/GenBank/DDBJ databases">
        <title>Adaptive strategies in a cosmopolitan and abundant soil bacterium.</title>
        <authorList>
            <person name="Carini P."/>
        </authorList>
    </citation>
    <scope>NUCLEOTIDE SEQUENCE [LARGE SCALE GENOMIC DNA]</scope>
    <source>
        <strain evidence="2 3">AZCC 1608</strain>
    </source>
</reference>
<evidence type="ECO:0000256" key="1">
    <source>
        <dbReference type="SAM" id="MobiDB-lite"/>
    </source>
</evidence>
<proteinExistence type="predicted"/>
<evidence type="ECO:0000313" key="2">
    <source>
        <dbReference type="EMBL" id="MEH2560354.1"/>
    </source>
</evidence>
<dbReference type="EMBL" id="JAZHRV010000001">
    <property type="protein sequence ID" value="MEH2560354.1"/>
    <property type="molecule type" value="Genomic_DNA"/>
</dbReference>
<feature type="region of interest" description="Disordered" evidence="1">
    <location>
        <begin position="1"/>
        <end position="70"/>
    </location>
</feature>
<gene>
    <name evidence="2" type="ORF">V1286_007883</name>
</gene>
<organism evidence="2 3">
    <name type="scientific">Bradyrhizobium algeriense</name>
    <dbReference type="NCBI Taxonomy" id="634784"/>
    <lineage>
        <taxon>Bacteria</taxon>
        <taxon>Pseudomonadati</taxon>
        <taxon>Pseudomonadota</taxon>
        <taxon>Alphaproteobacteria</taxon>
        <taxon>Hyphomicrobiales</taxon>
        <taxon>Nitrobacteraceae</taxon>
        <taxon>Bradyrhizobium</taxon>
    </lineage>
</organism>
<comment type="caution">
    <text evidence="2">The sequence shown here is derived from an EMBL/GenBank/DDBJ whole genome shotgun (WGS) entry which is preliminary data.</text>
</comment>
<protein>
    <recommendedName>
        <fullName evidence="4">DUF4169 family protein</fullName>
    </recommendedName>
</protein>
<evidence type="ECO:0008006" key="4">
    <source>
        <dbReference type="Google" id="ProtNLM"/>
    </source>
</evidence>